<feature type="compositionally biased region" description="Basic residues" evidence="1">
    <location>
        <begin position="171"/>
        <end position="181"/>
    </location>
</feature>
<dbReference type="EMBL" id="JASFZW010000003">
    <property type="protein sequence ID" value="KAK2078894.1"/>
    <property type="molecule type" value="Genomic_DNA"/>
</dbReference>
<dbReference type="InterPro" id="IPR050817">
    <property type="entry name" value="DjlA_DnaK_co-chaperone"/>
</dbReference>
<name>A0AAD9IKK0_PROWI</name>
<dbReference type="InterPro" id="IPR001623">
    <property type="entry name" value="DnaJ_domain"/>
</dbReference>
<evidence type="ECO:0000313" key="3">
    <source>
        <dbReference type="EMBL" id="KAK2078894.1"/>
    </source>
</evidence>
<proteinExistence type="predicted"/>
<dbReference type="InterPro" id="IPR036869">
    <property type="entry name" value="J_dom_sf"/>
</dbReference>
<dbReference type="PANTHER" id="PTHR24074">
    <property type="entry name" value="CO-CHAPERONE PROTEIN DJLA"/>
    <property type="match status" value="1"/>
</dbReference>
<dbReference type="CDD" id="cd06257">
    <property type="entry name" value="DnaJ"/>
    <property type="match status" value="1"/>
</dbReference>
<dbReference type="SUPFAM" id="SSF46565">
    <property type="entry name" value="Chaperone J-domain"/>
    <property type="match status" value="1"/>
</dbReference>
<gene>
    <name evidence="3" type="ORF">QBZ16_002584</name>
</gene>
<dbReference type="SMART" id="SM00271">
    <property type="entry name" value="DnaJ"/>
    <property type="match status" value="1"/>
</dbReference>
<organism evidence="3 4">
    <name type="scientific">Prototheca wickerhamii</name>
    <dbReference type="NCBI Taxonomy" id="3111"/>
    <lineage>
        <taxon>Eukaryota</taxon>
        <taxon>Viridiplantae</taxon>
        <taxon>Chlorophyta</taxon>
        <taxon>core chlorophytes</taxon>
        <taxon>Trebouxiophyceae</taxon>
        <taxon>Chlorellales</taxon>
        <taxon>Chlorellaceae</taxon>
        <taxon>Prototheca</taxon>
    </lineage>
</organism>
<feature type="region of interest" description="Disordered" evidence="1">
    <location>
        <begin position="136"/>
        <end position="181"/>
    </location>
</feature>
<dbReference type="Proteomes" id="UP001255856">
    <property type="component" value="Unassembled WGS sequence"/>
</dbReference>
<feature type="compositionally biased region" description="Low complexity" evidence="1">
    <location>
        <begin position="146"/>
        <end position="163"/>
    </location>
</feature>
<comment type="caution">
    <text evidence="3">The sequence shown here is derived from an EMBL/GenBank/DDBJ whole genome shotgun (WGS) entry which is preliminary data.</text>
</comment>
<accession>A0AAD9IKK0</accession>
<feature type="domain" description="J" evidence="2">
    <location>
        <begin position="22"/>
        <end position="91"/>
    </location>
</feature>
<dbReference type="PRINTS" id="PR00625">
    <property type="entry name" value="JDOMAIN"/>
</dbReference>
<keyword evidence="4" id="KW-1185">Reference proteome</keyword>
<dbReference type="AlphaFoldDB" id="A0AAD9IKK0"/>
<dbReference type="Pfam" id="PF00226">
    <property type="entry name" value="DnaJ"/>
    <property type="match status" value="1"/>
</dbReference>
<protein>
    <recommendedName>
        <fullName evidence="2">J domain-containing protein</fullName>
    </recommendedName>
</protein>
<dbReference type="Gene3D" id="1.10.287.110">
    <property type="entry name" value="DnaJ domain"/>
    <property type="match status" value="1"/>
</dbReference>
<evidence type="ECO:0000256" key="1">
    <source>
        <dbReference type="SAM" id="MobiDB-lite"/>
    </source>
</evidence>
<evidence type="ECO:0000259" key="2">
    <source>
        <dbReference type="PROSITE" id="PS50076"/>
    </source>
</evidence>
<dbReference type="PROSITE" id="PS50076">
    <property type="entry name" value="DNAJ_2"/>
    <property type="match status" value="1"/>
</dbReference>
<sequence length="181" mass="20430">MHRPGTIAFPYEQARAVLTVHDPWTTLGVHVAANEEEIKKAHRRLVRQLHPDLHTDQEQKERVTAQFISVQQAYEMVMGRVLGRSTAPSTQFEGWNFHDWFWGFASRRSQQAGADSRPPPQRERWEQQLGLLRQRAARRGHGACHASAPGAGAPEAEAAPRPSVGTQLAGLKRRAHLKREI</sequence>
<evidence type="ECO:0000313" key="4">
    <source>
        <dbReference type="Proteomes" id="UP001255856"/>
    </source>
</evidence>
<reference evidence="3" key="1">
    <citation type="submission" date="2021-01" db="EMBL/GenBank/DDBJ databases">
        <authorList>
            <person name="Eckstrom K.M.E."/>
        </authorList>
    </citation>
    <scope>NUCLEOTIDE SEQUENCE</scope>
    <source>
        <strain evidence="3">UVCC 0001</strain>
    </source>
</reference>